<name>A0A0E9RSI7_ANGAN</name>
<evidence type="ECO:0000313" key="1">
    <source>
        <dbReference type="EMBL" id="JAH31385.1"/>
    </source>
</evidence>
<organism evidence="1">
    <name type="scientific">Anguilla anguilla</name>
    <name type="common">European freshwater eel</name>
    <name type="synonym">Muraena anguilla</name>
    <dbReference type="NCBI Taxonomy" id="7936"/>
    <lineage>
        <taxon>Eukaryota</taxon>
        <taxon>Metazoa</taxon>
        <taxon>Chordata</taxon>
        <taxon>Craniata</taxon>
        <taxon>Vertebrata</taxon>
        <taxon>Euteleostomi</taxon>
        <taxon>Actinopterygii</taxon>
        <taxon>Neopterygii</taxon>
        <taxon>Teleostei</taxon>
        <taxon>Anguilliformes</taxon>
        <taxon>Anguillidae</taxon>
        <taxon>Anguilla</taxon>
    </lineage>
</organism>
<protein>
    <submittedName>
        <fullName evidence="1">Uncharacterized protein</fullName>
    </submittedName>
</protein>
<reference evidence="1" key="1">
    <citation type="submission" date="2014-11" db="EMBL/GenBank/DDBJ databases">
        <authorList>
            <person name="Amaro Gonzalez C."/>
        </authorList>
    </citation>
    <scope>NUCLEOTIDE SEQUENCE</scope>
</reference>
<reference evidence="1" key="2">
    <citation type="journal article" date="2015" name="Fish Shellfish Immunol.">
        <title>Early steps in the European eel (Anguilla anguilla)-Vibrio vulnificus interaction in the gills: Role of the RtxA13 toxin.</title>
        <authorList>
            <person name="Callol A."/>
            <person name="Pajuelo D."/>
            <person name="Ebbesson L."/>
            <person name="Teles M."/>
            <person name="MacKenzie S."/>
            <person name="Amaro C."/>
        </authorList>
    </citation>
    <scope>NUCLEOTIDE SEQUENCE</scope>
</reference>
<accession>A0A0E9RSI7</accession>
<proteinExistence type="predicted"/>
<sequence length="44" mass="4988">MAPTNNSHQSLFQARGWVPEHSVSMGCQRMKFEPALLGTIFRII</sequence>
<dbReference type="EMBL" id="GBXM01077192">
    <property type="protein sequence ID" value="JAH31385.1"/>
    <property type="molecule type" value="Transcribed_RNA"/>
</dbReference>
<dbReference type="AlphaFoldDB" id="A0A0E9RSI7"/>